<proteinExistence type="predicted"/>
<sequence length="665" mass="75989">MQFESFDEFKSWKEETETSESCRFVMRGGKTVNKNDSNTSYFRCFRDGYFVSRGAGKRRPRAKGSCRIGGVCPASMKVTETPSTGTVLVKYVAQHVGHSSKVGRMFHTEKEKEEISSKLAAGVPIGTLLDSIRDSICKGELSRSHLPTRKDLWNIRSRTHPQNGFMLNSDDRVSVEAWLGTLANYSDVVRFYKGQSLKDPFHPELNEEDFVLILSLNSQLEMLSKFGNDCVCFDGTHSNDGYTFELTTLLVKDQKQGFPCAYMVSNRCDSQTMSLFIRVILAHLCSPITPDVIVSDTSDIYYNGWCSALPCDEKPIRWLYCAWHVDRCWKQNLTKIKDSAKKCLVYKMLRLLAEEPDEDAFSTLLEQTLNTMFADPDLLNFADYFGQEYVPYTDRWAFCFRKYCINTNMFLESVHKILKYYYLDGKKVKRLDKGLIAILKFTRDKLISRLSATKRGSQPCQLTAIRDRHKRSQALKSRIIAQENGWLISSKSEPELYLVSKQNVICDECTLRCELCNVCEHDFKCTCMDAMKLNICKHIHRVVTYIRETAEVDQSVAPPDEEISENDFMVEEDSVEASILNDVSAKSQTITSSNSKYEEKKQALLRKLTRLVEDTENCAQLEEIEKALLPLPHTISALKQGPVYFRAGSSSKKNQSKLNRFTPEA</sequence>
<comment type="caution">
    <text evidence="1">The sequence shown here is derived from an EMBL/GenBank/DDBJ whole genome shotgun (WGS) entry which is preliminary data.</text>
</comment>
<dbReference type="OrthoDB" id="6607585at2759"/>
<keyword evidence="2" id="KW-1185">Reference proteome</keyword>
<dbReference type="Proteomes" id="UP000466442">
    <property type="component" value="Unassembled WGS sequence"/>
</dbReference>
<dbReference type="AlphaFoldDB" id="A0A8S9XBQ0"/>
<protein>
    <recommendedName>
        <fullName evidence="3">SWIM-type domain-containing protein</fullName>
    </recommendedName>
</protein>
<dbReference type="PANTHER" id="PTHR33936">
    <property type="entry name" value="PROTEIN CBG17840"/>
    <property type="match status" value="1"/>
</dbReference>
<organism evidence="1 2">
    <name type="scientific">Apolygus lucorum</name>
    <name type="common">Small green plant bug</name>
    <name type="synonym">Lygocoris lucorum</name>
    <dbReference type="NCBI Taxonomy" id="248454"/>
    <lineage>
        <taxon>Eukaryota</taxon>
        <taxon>Metazoa</taxon>
        <taxon>Ecdysozoa</taxon>
        <taxon>Arthropoda</taxon>
        <taxon>Hexapoda</taxon>
        <taxon>Insecta</taxon>
        <taxon>Pterygota</taxon>
        <taxon>Neoptera</taxon>
        <taxon>Paraneoptera</taxon>
        <taxon>Hemiptera</taxon>
        <taxon>Heteroptera</taxon>
        <taxon>Panheteroptera</taxon>
        <taxon>Cimicomorpha</taxon>
        <taxon>Miridae</taxon>
        <taxon>Mirini</taxon>
        <taxon>Apolygus</taxon>
    </lineage>
</organism>
<accession>A0A8S9XBQ0</accession>
<dbReference type="PANTHER" id="PTHR33936:SF24">
    <property type="entry name" value="C2H2-TYPE DOMAIN-CONTAINING PROTEIN"/>
    <property type="match status" value="1"/>
</dbReference>
<reference evidence="1" key="1">
    <citation type="journal article" date="2021" name="Mol. Ecol. Resour.">
        <title>Apolygus lucorum genome provides insights into omnivorousness and mesophyll feeding.</title>
        <authorList>
            <person name="Liu Y."/>
            <person name="Liu H."/>
            <person name="Wang H."/>
            <person name="Huang T."/>
            <person name="Liu B."/>
            <person name="Yang B."/>
            <person name="Yin L."/>
            <person name="Li B."/>
            <person name="Zhang Y."/>
            <person name="Zhang S."/>
            <person name="Jiang F."/>
            <person name="Zhang X."/>
            <person name="Ren Y."/>
            <person name="Wang B."/>
            <person name="Wang S."/>
            <person name="Lu Y."/>
            <person name="Wu K."/>
            <person name="Fan W."/>
            <person name="Wang G."/>
        </authorList>
    </citation>
    <scope>NUCLEOTIDE SEQUENCE</scope>
    <source>
        <strain evidence="1">12Hb</strain>
    </source>
</reference>
<gene>
    <name evidence="1" type="ORF">GE061_017680</name>
</gene>
<evidence type="ECO:0000313" key="2">
    <source>
        <dbReference type="Proteomes" id="UP000466442"/>
    </source>
</evidence>
<evidence type="ECO:0008006" key="3">
    <source>
        <dbReference type="Google" id="ProtNLM"/>
    </source>
</evidence>
<dbReference type="InterPro" id="IPR052797">
    <property type="entry name" value="RegFact_GeneExpr_CellDeath"/>
</dbReference>
<evidence type="ECO:0000313" key="1">
    <source>
        <dbReference type="EMBL" id="KAF6206447.1"/>
    </source>
</evidence>
<dbReference type="EMBL" id="WIXP02000008">
    <property type="protein sequence ID" value="KAF6206447.1"/>
    <property type="molecule type" value="Genomic_DNA"/>
</dbReference>
<name>A0A8S9XBQ0_APOLU</name>